<accession>A0AAJ1BGH9</accession>
<name>A0AAJ1BGH9_9GAMM</name>
<evidence type="ECO:0000313" key="1">
    <source>
        <dbReference type="EMBL" id="MCH4293399.1"/>
    </source>
</evidence>
<keyword evidence="2" id="KW-1185">Reference proteome</keyword>
<reference evidence="1 2" key="1">
    <citation type="submission" date="2022-02" db="EMBL/GenBank/DDBJ databases">
        <title>The genome sequence of Shewanella sp. 3B26.</title>
        <authorList>
            <person name="Du J."/>
        </authorList>
    </citation>
    <scope>NUCLEOTIDE SEQUENCE [LARGE SCALE GENOMIC DNA]</scope>
    <source>
        <strain evidence="1 2">3B26</strain>
    </source>
</reference>
<gene>
    <name evidence="1" type="ORF">MJ923_03660</name>
</gene>
<dbReference type="AlphaFoldDB" id="A0AAJ1BGH9"/>
<comment type="caution">
    <text evidence="1">The sequence shown here is derived from an EMBL/GenBank/DDBJ whole genome shotgun (WGS) entry which is preliminary data.</text>
</comment>
<sequence>MNKVTEYFEKYREASRHLRNIYYVPKDEDVWDVLDDYEELSVLLFKHLVCAPLNIDYEKHDWLNEPISCFELQAQGSRLPIMINRKANVNHGYWDHDIKAVDPNDLSLNFICYFDWNPQGVIDNRYIMCKISNAKESKEVIGHIALVESHYVEIYYANHS</sequence>
<protein>
    <submittedName>
        <fullName evidence="1">Uncharacterized protein</fullName>
    </submittedName>
</protein>
<dbReference type="RefSeq" id="WP_240589938.1">
    <property type="nucleotide sequence ID" value="NZ_JAKUDL010000001.1"/>
</dbReference>
<dbReference type="EMBL" id="JAKUDL010000001">
    <property type="protein sequence ID" value="MCH4293399.1"/>
    <property type="molecule type" value="Genomic_DNA"/>
</dbReference>
<proteinExistence type="predicted"/>
<organism evidence="1 2">
    <name type="scientific">Shewanella zhuhaiensis</name>
    <dbReference type="NCBI Taxonomy" id="2919576"/>
    <lineage>
        <taxon>Bacteria</taxon>
        <taxon>Pseudomonadati</taxon>
        <taxon>Pseudomonadota</taxon>
        <taxon>Gammaproteobacteria</taxon>
        <taxon>Alteromonadales</taxon>
        <taxon>Shewanellaceae</taxon>
        <taxon>Shewanella</taxon>
    </lineage>
</organism>
<dbReference type="Proteomes" id="UP001297581">
    <property type="component" value="Unassembled WGS sequence"/>
</dbReference>
<evidence type="ECO:0000313" key="2">
    <source>
        <dbReference type="Proteomes" id="UP001297581"/>
    </source>
</evidence>